<protein>
    <submittedName>
        <fullName evidence="1">Uncharacterized protein</fullName>
    </submittedName>
</protein>
<dbReference type="GO" id="GO:0045786">
    <property type="term" value="P:negative regulation of cell cycle"/>
    <property type="evidence" value="ECO:0007669"/>
    <property type="project" value="TreeGrafter"/>
</dbReference>
<comment type="caution">
    <text evidence="1">The sequence shown here is derived from an EMBL/GenBank/DDBJ whole genome shotgun (WGS) entry which is preliminary data.</text>
</comment>
<dbReference type="InterPro" id="IPR018792">
    <property type="entry name" value="NUPR1-like"/>
</dbReference>
<name>A0A8J2H9J4_COTCN</name>
<evidence type="ECO:0000313" key="2">
    <source>
        <dbReference type="Proteomes" id="UP000786811"/>
    </source>
</evidence>
<dbReference type="OrthoDB" id="10030453at2759"/>
<dbReference type="AlphaFoldDB" id="A0A8J2H9J4"/>
<sequence>MSDCEYTDEYEKYNYEFDKYIFCKNGGKQRSKLEVSQHTNQFDPCGHSRKIMTKLINTELNKKNNIKTKS</sequence>
<accession>A0A8J2H9J4</accession>
<organism evidence="1 2">
    <name type="scientific">Cotesia congregata</name>
    <name type="common">Parasitoid wasp</name>
    <name type="synonym">Apanteles congregatus</name>
    <dbReference type="NCBI Taxonomy" id="51543"/>
    <lineage>
        <taxon>Eukaryota</taxon>
        <taxon>Metazoa</taxon>
        <taxon>Ecdysozoa</taxon>
        <taxon>Arthropoda</taxon>
        <taxon>Hexapoda</taxon>
        <taxon>Insecta</taxon>
        <taxon>Pterygota</taxon>
        <taxon>Neoptera</taxon>
        <taxon>Endopterygota</taxon>
        <taxon>Hymenoptera</taxon>
        <taxon>Apocrita</taxon>
        <taxon>Ichneumonoidea</taxon>
        <taxon>Braconidae</taxon>
        <taxon>Microgastrinae</taxon>
        <taxon>Cotesia</taxon>
    </lineage>
</organism>
<dbReference type="Pfam" id="PF10195">
    <property type="entry name" value="Phospho_p8"/>
    <property type="match status" value="1"/>
</dbReference>
<dbReference type="Proteomes" id="UP000786811">
    <property type="component" value="Unassembled WGS sequence"/>
</dbReference>
<dbReference type="GO" id="GO:0005634">
    <property type="term" value="C:nucleus"/>
    <property type="evidence" value="ECO:0007669"/>
    <property type="project" value="TreeGrafter"/>
</dbReference>
<dbReference type="GO" id="GO:0008285">
    <property type="term" value="P:negative regulation of cell population proliferation"/>
    <property type="evidence" value="ECO:0007669"/>
    <property type="project" value="TreeGrafter"/>
</dbReference>
<dbReference type="EMBL" id="CAJNRD030001119">
    <property type="protein sequence ID" value="CAG5088891.1"/>
    <property type="molecule type" value="Genomic_DNA"/>
</dbReference>
<dbReference type="GO" id="GO:0006357">
    <property type="term" value="P:regulation of transcription by RNA polymerase II"/>
    <property type="evidence" value="ECO:0007669"/>
    <property type="project" value="TreeGrafter"/>
</dbReference>
<reference evidence="1" key="1">
    <citation type="submission" date="2021-04" db="EMBL/GenBank/DDBJ databases">
        <authorList>
            <person name="Chebbi M.A.C M."/>
        </authorList>
    </citation>
    <scope>NUCLEOTIDE SEQUENCE</scope>
</reference>
<evidence type="ECO:0000313" key="1">
    <source>
        <dbReference type="EMBL" id="CAG5088891.1"/>
    </source>
</evidence>
<proteinExistence type="predicted"/>
<keyword evidence="2" id="KW-1185">Reference proteome</keyword>
<gene>
    <name evidence="1" type="ORF">HICCMSTLAB_LOCUS5017</name>
</gene>
<dbReference type="PANTHER" id="PTHR17149">
    <property type="entry name" value="NUCLEAR PROTEIN 1 AND 2"/>
    <property type="match status" value="1"/>
</dbReference>
<dbReference type="PANTHER" id="PTHR17149:SF4">
    <property type="entry name" value="RH17958P"/>
    <property type="match status" value="1"/>
</dbReference>